<dbReference type="RefSeq" id="XP_017028705.1">
    <property type="nucleotide sequence ID" value="XM_017173216.3"/>
</dbReference>
<dbReference type="Proteomes" id="UP001652661">
    <property type="component" value="Chromosome 3L"/>
</dbReference>
<proteinExistence type="predicted"/>
<organism evidence="2 3">
    <name type="scientific">Drosophila kikkawai</name>
    <name type="common">Fruit fly</name>
    <dbReference type="NCBI Taxonomy" id="30033"/>
    <lineage>
        <taxon>Eukaryota</taxon>
        <taxon>Metazoa</taxon>
        <taxon>Ecdysozoa</taxon>
        <taxon>Arthropoda</taxon>
        <taxon>Hexapoda</taxon>
        <taxon>Insecta</taxon>
        <taxon>Pterygota</taxon>
        <taxon>Neoptera</taxon>
        <taxon>Endopterygota</taxon>
        <taxon>Diptera</taxon>
        <taxon>Brachycera</taxon>
        <taxon>Muscomorpha</taxon>
        <taxon>Ephydroidea</taxon>
        <taxon>Drosophilidae</taxon>
        <taxon>Drosophila</taxon>
        <taxon>Sophophora</taxon>
    </lineage>
</organism>
<feature type="region of interest" description="Disordered" evidence="1">
    <location>
        <begin position="222"/>
        <end position="254"/>
    </location>
</feature>
<feature type="region of interest" description="Disordered" evidence="1">
    <location>
        <begin position="121"/>
        <end position="178"/>
    </location>
</feature>
<feature type="compositionally biased region" description="Low complexity" evidence="1">
    <location>
        <begin position="166"/>
        <end position="176"/>
    </location>
</feature>
<evidence type="ECO:0000313" key="2">
    <source>
        <dbReference type="Proteomes" id="UP001652661"/>
    </source>
</evidence>
<protein>
    <submittedName>
        <fullName evidence="3">Uncharacterized protein</fullName>
    </submittedName>
</protein>
<name>A0A6P4IJY8_DROKI</name>
<evidence type="ECO:0000256" key="1">
    <source>
        <dbReference type="SAM" id="MobiDB-lite"/>
    </source>
</evidence>
<dbReference type="GeneID" id="108079035"/>
<accession>A0A6P4IJY8</accession>
<keyword evidence="2" id="KW-1185">Reference proteome</keyword>
<gene>
    <name evidence="3" type="primary">LOC108079035</name>
</gene>
<reference evidence="3" key="1">
    <citation type="submission" date="2025-08" db="UniProtKB">
        <authorList>
            <consortium name="RefSeq"/>
        </authorList>
    </citation>
    <scope>IDENTIFICATION</scope>
    <source>
        <strain evidence="3">14028-0561.14</strain>
        <tissue evidence="3">Whole fly</tissue>
    </source>
</reference>
<dbReference type="OrthoDB" id="7861173at2759"/>
<evidence type="ECO:0000313" key="3">
    <source>
        <dbReference type="RefSeq" id="XP_017028705.1"/>
    </source>
</evidence>
<sequence length="280" mass="32068">MDQQGQEVLPPEGCLRENQKREQRARLIKALCCFKPQDANPQQFYNCVREQCIIHNCSIDEGVERATVTWPTLGKLQRETYDSQRHAELPIPVPRHLLYHAFQKERNGMWSLGRSTGGGYTLEAYKPPPKPSRMQTQLQQKRPKYDNRLDLPPKVAATHVPPPPNSKFSRASPSSSRRIRSLLPPTIQRVQSIRHILPKTTRQLRQKKLEKLCAPVTVADPKASGDGHGTLKKKLSKRKGPKAKKLTKTKDLEVRTNDQKLNESIGNVRRRLMMFGNHRV</sequence>
<dbReference type="AlphaFoldDB" id="A0A6P4IJY8"/>
<feature type="compositionally biased region" description="Basic residues" evidence="1">
    <location>
        <begin position="230"/>
        <end position="247"/>
    </location>
</feature>